<sequence length="83" mass="9420">MPFTSRFVELLDAESHHVSSEDDVRLEEILAECERRSSSRASTSSSSVSSSSSKENIRARKEPSRKLSTRDKLRRISYFGPTK</sequence>
<dbReference type="OrthoDB" id="4174264at2759"/>
<feature type="region of interest" description="Disordered" evidence="1">
    <location>
        <begin position="35"/>
        <end position="83"/>
    </location>
</feature>
<protein>
    <submittedName>
        <fullName evidence="2">Uncharacterized protein</fullName>
    </submittedName>
</protein>
<reference evidence="3" key="1">
    <citation type="journal article" date="2012" name="MBio">
        <title>Comparative genome analysis of Trichophyton rubrum and related dermatophytes reveals candidate genes involved in infection.</title>
        <authorList>
            <person name="Martinez D.A."/>
            <person name="Oliver B.G."/>
            <person name="Graeser Y."/>
            <person name="Goldberg J.M."/>
            <person name="Li W."/>
            <person name="Martinez-Rossi N.M."/>
            <person name="Monod M."/>
            <person name="Shelest E."/>
            <person name="Barton R.C."/>
            <person name="Birch E."/>
            <person name="Brakhage A.A."/>
            <person name="Chen Z."/>
            <person name="Gurr S.J."/>
            <person name="Heiman D."/>
            <person name="Heitman J."/>
            <person name="Kosti I."/>
            <person name="Rossi A."/>
            <person name="Saif S."/>
            <person name="Samalova M."/>
            <person name="Saunders C.W."/>
            <person name="Shea T."/>
            <person name="Summerbell R.C."/>
            <person name="Xu J."/>
            <person name="Young S."/>
            <person name="Zeng Q."/>
            <person name="Birren B.W."/>
            <person name="Cuomo C.A."/>
            <person name="White T.C."/>
        </authorList>
    </citation>
    <scope>NUCLEOTIDE SEQUENCE [LARGE SCALE GENOMIC DNA]</scope>
    <source>
        <strain evidence="3">ATCC MYA-4605 / CBS 113480</strain>
    </source>
</reference>
<name>C5FXN0_ARTOC</name>
<dbReference type="VEuPathDB" id="FungiDB:MCYG_07889"/>
<gene>
    <name evidence="2" type="ORF">MCYG_07889</name>
</gene>
<dbReference type="AlphaFoldDB" id="C5FXN0"/>
<proteinExistence type="predicted"/>
<dbReference type="GeneID" id="9227598"/>
<dbReference type="Proteomes" id="UP000002035">
    <property type="component" value="Unassembled WGS sequence"/>
</dbReference>
<evidence type="ECO:0000313" key="2">
    <source>
        <dbReference type="EMBL" id="EEQ35070.1"/>
    </source>
</evidence>
<dbReference type="RefSeq" id="XP_002844106.1">
    <property type="nucleotide sequence ID" value="XM_002844060.1"/>
</dbReference>
<keyword evidence="3" id="KW-1185">Reference proteome</keyword>
<organism evidence="2 3">
    <name type="scientific">Arthroderma otae (strain ATCC MYA-4605 / CBS 113480)</name>
    <name type="common">Microsporum canis</name>
    <dbReference type="NCBI Taxonomy" id="554155"/>
    <lineage>
        <taxon>Eukaryota</taxon>
        <taxon>Fungi</taxon>
        <taxon>Dikarya</taxon>
        <taxon>Ascomycota</taxon>
        <taxon>Pezizomycotina</taxon>
        <taxon>Eurotiomycetes</taxon>
        <taxon>Eurotiomycetidae</taxon>
        <taxon>Onygenales</taxon>
        <taxon>Arthrodermataceae</taxon>
        <taxon>Microsporum</taxon>
    </lineage>
</organism>
<accession>C5FXN0</accession>
<dbReference type="OMA" id="MPFTSRF"/>
<dbReference type="EMBL" id="DS995707">
    <property type="protein sequence ID" value="EEQ35070.1"/>
    <property type="molecule type" value="Genomic_DNA"/>
</dbReference>
<dbReference type="HOGENOM" id="CLU_2542141_0_0_1"/>
<evidence type="ECO:0000256" key="1">
    <source>
        <dbReference type="SAM" id="MobiDB-lite"/>
    </source>
</evidence>
<feature type="compositionally biased region" description="Low complexity" evidence="1">
    <location>
        <begin position="39"/>
        <end position="53"/>
    </location>
</feature>
<feature type="compositionally biased region" description="Basic and acidic residues" evidence="1">
    <location>
        <begin position="55"/>
        <end position="71"/>
    </location>
</feature>
<evidence type="ECO:0000313" key="3">
    <source>
        <dbReference type="Proteomes" id="UP000002035"/>
    </source>
</evidence>